<organism evidence="2">
    <name type="scientific">bioreactor metagenome</name>
    <dbReference type="NCBI Taxonomy" id="1076179"/>
    <lineage>
        <taxon>unclassified sequences</taxon>
        <taxon>metagenomes</taxon>
        <taxon>ecological metagenomes</taxon>
    </lineage>
</organism>
<comment type="caution">
    <text evidence="2">The sequence shown here is derived from an EMBL/GenBank/DDBJ whole genome shotgun (WGS) entry which is preliminary data.</text>
</comment>
<feature type="transmembrane region" description="Helical" evidence="1">
    <location>
        <begin position="28"/>
        <end position="45"/>
    </location>
</feature>
<proteinExistence type="predicted"/>
<dbReference type="InterPro" id="IPR001036">
    <property type="entry name" value="Acrflvin-R"/>
</dbReference>
<dbReference type="PANTHER" id="PTHR32063">
    <property type="match status" value="1"/>
</dbReference>
<dbReference type="AlphaFoldDB" id="A0A644XUB9"/>
<dbReference type="SUPFAM" id="SSF82866">
    <property type="entry name" value="Multidrug efflux transporter AcrB transmembrane domain"/>
    <property type="match status" value="1"/>
</dbReference>
<evidence type="ECO:0000256" key="1">
    <source>
        <dbReference type="SAM" id="Phobius"/>
    </source>
</evidence>
<dbReference type="Pfam" id="PF00873">
    <property type="entry name" value="ACR_tran"/>
    <property type="match status" value="1"/>
</dbReference>
<dbReference type="Gene3D" id="1.20.1640.10">
    <property type="entry name" value="Multidrug efflux transporter AcrB transmembrane domain"/>
    <property type="match status" value="1"/>
</dbReference>
<dbReference type="GO" id="GO:0042910">
    <property type="term" value="F:xenobiotic transmembrane transporter activity"/>
    <property type="evidence" value="ECO:0007669"/>
    <property type="project" value="TreeGrafter"/>
</dbReference>
<sequence>MDYIKIRRLRGEEKNEAILKACPRRVRPVMMTMLTTVLGLLPMAVGMGEGAEMMKPMAIAMITGMMLSTVVTLLFTPVYYSILDSFRQKFADKRAAKKGKSAPEKKEEVLSVEDQ</sequence>
<gene>
    <name evidence="2" type="primary">mdtC_30</name>
    <name evidence="2" type="ORF">SDC9_66236</name>
</gene>
<keyword evidence="1" id="KW-0472">Membrane</keyword>
<keyword evidence="1" id="KW-1133">Transmembrane helix</keyword>
<dbReference type="PANTHER" id="PTHR32063:SF0">
    <property type="entry name" value="SWARMING MOTILITY PROTEIN SWRC"/>
    <property type="match status" value="1"/>
</dbReference>
<reference evidence="2" key="1">
    <citation type="submission" date="2019-08" db="EMBL/GenBank/DDBJ databases">
        <authorList>
            <person name="Kucharzyk K."/>
            <person name="Murdoch R.W."/>
            <person name="Higgins S."/>
            <person name="Loffler F."/>
        </authorList>
    </citation>
    <scope>NUCLEOTIDE SEQUENCE</scope>
</reference>
<accession>A0A644XUB9</accession>
<protein>
    <submittedName>
        <fullName evidence="2">Multidrug resistance protein MdtC</fullName>
    </submittedName>
</protein>
<evidence type="ECO:0000313" key="2">
    <source>
        <dbReference type="EMBL" id="MPM19810.1"/>
    </source>
</evidence>
<feature type="transmembrane region" description="Helical" evidence="1">
    <location>
        <begin position="57"/>
        <end position="80"/>
    </location>
</feature>
<dbReference type="EMBL" id="VSSQ01003248">
    <property type="protein sequence ID" value="MPM19810.1"/>
    <property type="molecule type" value="Genomic_DNA"/>
</dbReference>
<dbReference type="GO" id="GO:0005886">
    <property type="term" value="C:plasma membrane"/>
    <property type="evidence" value="ECO:0007669"/>
    <property type="project" value="TreeGrafter"/>
</dbReference>
<name>A0A644XUB9_9ZZZZ</name>
<keyword evidence="1" id="KW-0812">Transmembrane</keyword>